<dbReference type="SUPFAM" id="SSF52540">
    <property type="entry name" value="P-loop containing nucleoside triphosphate hydrolases"/>
    <property type="match status" value="1"/>
</dbReference>
<evidence type="ECO:0000256" key="8">
    <source>
        <dbReference type="ARBA" id="ARBA00024722"/>
    </source>
</evidence>
<dbReference type="PROSITE" id="PS00211">
    <property type="entry name" value="ABC_TRANSPORTER_1"/>
    <property type="match status" value="1"/>
</dbReference>
<feature type="transmembrane region" description="Helical" evidence="9">
    <location>
        <begin position="164"/>
        <end position="183"/>
    </location>
</feature>
<evidence type="ECO:0000259" key="10">
    <source>
        <dbReference type="PROSITE" id="PS50893"/>
    </source>
</evidence>
<protein>
    <submittedName>
        <fullName evidence="12">ATP-binding cassette domain-containing protein</fullName>
    </submittedName>
</protein>
<feature type="domain" description="ABC transmembrane type-1" evidence="11">
    <location>
        <begin position="24"/>
        <end position="309"/>
    </location>
</feature>
<proteinExistence type="inferred from homology"/>
<dbReference type="InterPro" id="IPR027417">
    <property type="entry name" value="P-loop_NTPase"/>
</dbReference>
<comment type="function">
    <text evidence="8">Involved in beta-(1--&gt;2)glucan export. Transmembrane domains (TMD) form a pore in the inner membrane and the ATP-binding domain (NBD) is responsible for energy generation.</text>
</comment>
<name>A0ABY3R7F1_9BRAD</name>
<feature type="transmembrane region" description="Helical" evidence="9">
    <location>
        <begin position="133"/>
        <end position="158"/>
    </location>
</feature>
<comment type="subcellular location">
    <subcellularLocation>
        <location evidence="1">Cell membrane</location>
        <topology evidence="1">Multi-pass membrane protein</topology>
    </subcellularLocation>
</comment>
<feature type="domain" description="ABC transporter" evidence="10">
    <location>
        <begin position="344"/>
        <end position="579"/>
    </location>
</feature>
<dbReference type="PANTHER" id="PTHR24221:SF654">
    <property type="entry name" value="ATP-BINDING CASSETTE SUB-FAMILY B MEMBER 6"/>
    <property type="match status" value="1"/>
</dbReference>
<evidence type="ECO:0000256" key="3">
    <source>
        <dbReference type="ARBA" id="ARBA00022692"/>
    </source>
</evidence>
<reference evidence="12" key="1">
    <citation type="journal article" date="2024" name="Antonie Van Leeuwenhoek">
        <title>Bradyrhizobium ontarionense sp. nov., a novel bacterial symbiont isolated from Aeschynomene indica (Indian jointvetch), harbours photosynthesis, nitrogen fixation and nitrous oxide (N2O) reductase genes.</title>
        <authorList>
            <person name="Bromfield E.S.P."/>
            <person name="Cloutier S."/>
        </authorList>
    </citation>
    <scope>NUCLEOTIDE SEQUENCE</scope>
    <source>
        <strain evidence="12">A19</strain>
    </source>
</reference>
<dbReference type="InterPro" id="IPR003439">
    <property type="entry name" value="ABC_transporter-like_ATP-bd"/>
</dbReference>
<evidence type="ECO:0000256" key="1">
    <source>
        <dbReference type="ARBA" id="ARBA00004651"/>
    </source>
</evidence>
<dbReference type="Proteomes" id="UP001431010">
    <property type="component" value="Chromosome"/>
</dbReference>
<keyword evidence="4" id="KW-0547">Nucleotide-binding</keyword>
<dbReference type="InterPro" id="IPR011527">
    <property type="entry name" value="ABC1_TM_dom"/>
</dbReference>
<dbReference type="Pfam" id="PF00005">
    <property type="entry name" value="ABC_tran"/>
    <property type="match status" value="1"/>
</dbReference>
<sequence>MKEWIKLSVWMTRHLRLRERRMIVVTVLCVIIASGCMAMSPLLLGRLTDGLLQARSGSGWYIVFLVFGYLATIALPRIIGVLVLQLQSTLRLNANSSLLAGYFDYLCEQSDSFFSKRNSGELSQEIAQASNDLYIIIRSFSSSAVAPLVQIGIAIAVLAANRNVIMAGLIAVYVVLFMVNHRVQGRKLGALKTGSMVAGRRTYTTLVDSIANIQVARQFNGYDFLLARYRKALDEDRDAQAAYWNVSAQMQLVNALLFVGLFGASFMFALYDVVQEGRSVGNLVLVGTYALTLLSPIETLGNMFAEINRSLATFGQFIEKLSRAPASVLRPASATVSAPGCPAIEFEQVSLTYPGAQIAVLKEVSFTVSPGQRIVITGPSGAGKSSIVKALTKQYPPDHGSIRLFGQDIATFDVRTLNERVGCVSQDVFLFKDTLRFNLLIARPSASDQELLSALDRAGLDDFLSNLPHGLDTLLGDRGATISGGQRQRLALARLFLRVPDIVVIDEGMSSLDVVTERWVIDQILESFAGATILMVTHRPSAMAIGDAVIVVHDGRIEGYGTYDDLRSRSDFFARVTSEATC</sequence>
<gene>
    <name evidence="12" type="ORF">LQG66_25915</name>
</gene>
<keyword evidence="6 9" id="KW-1133">Transmembrane helix</keyword>
<keyword evidence="13" id="KW-1185">Reference proteome</keyword>
<keyword evidence="3 9" id="KW-0812">Transmembrane</keyword>
<dbReference type="InterPro" id="IPR039421">
    <property type="entry name" value="Type_1_exporter"/>
</dbReference>
<dbReference type="PANTHER" id="PTHR24221">
    <property type="entry name" value="ATP-BINDING CASSETTE SUB-FAMILY B"/>
    <property type="match status" value="1"/>
</dbReference>
<dbReference type="SUPFAM" id="SSF90123">
    <property type="entry name" value="ABC transporter transmembrane region"/>
    <property type="match status" value="1"/>
</dbReference>
<evidence type="ECO:0000313" key="13">
    <source>
        <dbReference type="Proteomes" id="UP001431010"/>
    </source>
</evidence>
<comment type="similarity">
    <text evidence="2">Belongs to the ABC transporter superfamily.</text>
</comment>
<dbReference type="InterPro" id="IPR003593">
    <property type="entry name" value="AAA+_ATPase"/>
</dbReference>
<evidence type="ECO:0000256" key="5">
    <source>
        <dbReference type="ARBA" id="ARBA00022840"/>
    </source>
</evidence>
<evidence type="ECO:0000256" key="2">
    <source>
        <dbReference type="ARBA" id="ARBA00005417"/>
    </source>
</evidence>
<feature type="transmembrane region" description="Helical" evidence="9">
    <location>
        <begin position="21"/>
        <end position="40"/>
    </location>
</feature>
<evidence type="ECO:0000256" key="4">
    <source>
        <dbReference type="ARBA" id="ARBA00022741"/>
    </source>
</evidence>
<dbReference type="InterPro" id="IPR036640">
    <property type="entry name" value="ABC1_TM_sf"/>
</dbReference>
<evidence type="ECO:0000259" key="11">
    <source>
        <dbReference type="PROSITE" id="PS50929"/>
    </source>
</evidence>
<organism evidence="12 13">
    <name type="scientific">Bradyrhizobium ontarionense</name>
    <dbReference type="NCBI Taxonomy" id="2898149"/>
    <lineage>
        <taxon>Bacteria</taxon>
        <taxon>Pseudomonadati</taxon>
        <taxon>Pseudomonadota</taxon>
        <taxon>Alphaproteobacteria</taxon>
        <taxon>Hyphomicrobiales</taxon>
        <taxon>Nitrobacteraceae</taxon>
        <taxon>Bradyrhizobium</taxon>
    </lineage>
</organism>
<dbReference type="Pfam" id="PF00664">
    <property type="entry name" value="ABC_membrane"/>
    <property type="match status" value="1"/>
</dbReference>
<evidence type="ECO:0000256" key="6">
    <source>
        <dbReference type="ARBA" id="ARBA00022989"/>
    </source>
</evidence>
<dbReference type="PROSITE" id="PS50929">
    <property type="entry name" value="ABC_TM1F"/>
    <property type="match status" value="1"/>
</dbReference>
<feature type="transmembrane region" description="Helical" evidence="9">
    <location>
        <begin position="60"/>
        <end position="84"/>
    </location>
</feature>
<dbReference type="EMBL" id="CP088156">
    <property type="protein sequence ID" value="UFZ02688.1"/>
    <property type="molecule type" value="Genomic_DNA"/>
</dbReference>
<dbReference type="PROSITE" id="PS50893">
    <property type="entry name" value="ABC_TRANSPORTER_2"/>
    <property type="match status" value="1"/>
</dbReference>
<feature type="transmembrane region" description="Helical" evidence="9">
    <location>
        <begin position="252"/>
        <end position="271"/>
    </location>
</feature>
<keyword evidence="7 9" id="KW-0472">Membrane</keyword>
<accession>A0ABY3R7F1</accession>
<dbReference type="Gene3D" id="1.20.1560.10">
    <property type="entry name" value="ABC transporter type 1, transmembrane domain"/>
    <property type="match status" value="1"/>
</dbReference>
<evidence type="ECO:0000256" key="7">
    <source>
        <dbReference type="ARBA" id="ARBA00023136"/>
    </source>
</evidence>
<dbReference type="GO" id="GO:0005524">
    <property type="term" value="F:ATP binding"/>
    <property type="evidence" value="ECO:0007669"/>
    <property type="project" value="UniProtKB-KW"/>
</dbReference>
<keyword evidence="5 12" id="KW-0067">ATP-binding</keyword>
<evidence type="ECO:0000256" key="9">
    <source>
        <dbReference type="SAM" id="Phobius"/>
    </source>
</evidence>
<dbReference type="Gene3D" id="3.40.50.300">
    <property type="entry name" value="P-loop containing nucleotide triphosphate hydrolases"/>
    <property type="match status" value="1"/>
</dbReference>
<dbReference type="InterPro" id="IPR017871">
    <property type="entry name" value="ABC_transporter-like_CS"/>
</dbReference>
<dbReference type="RefSeq" id="WP_231318474.1">
    <property type="nucleotide sequence ID" value="NZ_CP088156.1"/>
</dbReference>
<dbReference type="SMART" id="SM00382">
    <property type="entry name" value="AAA"/>
    <property type="match status" value="1"/>
</dbReference>
<evidence type="ECO:0000313" key="12">
    <source>
        <dbReference type="EMBL" id="UFZ02688.1"/>
    </source>
</evidence>